<evidence type="ECO:0000313" key="1">
    <source>
        <dbReference type="EMBL" id="KKK89779.1"/>
    </source>
</evidence>
<gene>
    <name evidence="1" type="ORF">LCGC14_2729680</name>
</gene>
<dbReference type="InterPro" id="IPR021253">
    <property type="entry name" value="ZrgA-like"/>
</dbReference>
<comment type="caution">
    <text evidence="1">The sequence shown here is derived from an EMBL/GenBank/DDBJ whole genome shotgun (WGS) entry which is preliminary data.</text>
</comment>
<dbReference type="AlphaFoldDB" id="A0A0F9BGP6"/>
<organism evidence="1">
    <name type="scientific">marine sediment metagenome</name>
    <dbReference type="NCBI Taxonomy" id="412755"/>
    <lineage>
        <taxon>unclassified sequences</taxon>
        <taxon>metagenomes</taxon>
        <taxon>ecological metagenomes</taxon>
    </lineage>
</organism>
<name>A0A0F9BGP6_9ZZZZ</name>
<proteinExistence type="predicted"/>
<accession>A0A0F9BGP6</accession>
<dbReference type="EMBL" id="LAZR01049382">
    <property type="protein sequence ID" value="KKK89779.1"/>
    <property type="molecule type" value="Genomic_DNA"/>
</dbReference>
<dbReference type="Pfam" id="PF10986">
    <property type="entry name" value="ZrgA"/>
    <property type="match status" value="1"/>
</dbReference>
<sequence>MKVKKLSGVVLGCCLIFTTAVMAGDLTEHHEAHVHGQANMTLITEGNKVDIAIESPAMNMLGFEHEAHSDQDKKTVTKVEKILSDSSALFTFDSVNCHAETSNVDIGHDEHETMAEETERKHQHMDIDASYSFTCEHIEQLQLVHVALFELFPALSKLNVEWVNNGKQGLDVLTADSPNIRFVTSSSTFNLF</sequence>
<reference evidence="1" key="1">
    <citation type="journal article" date="2015" name="Nature">
        <title>Complex archaea that bridge the gap between prokaryotes and eukaryotes.</title>
        <authorList>
            <person name="Spang A."/>
            <person name="Saw J.H."/>
            <person name="Jorgensen S.L."/>
            <person name="Zaremba-Niedzwiedzka K."/>
            <person name="Martijn J."/>
            <person name="Lind A.E."/>
            <person name="van Eijk R."/>
            <person name="Schleper C."/>
            <person name="Guy L."/>
            <person name="Ettema T.J."/>
        </authorList>
    </citation>
    <scope>NUCLEOTIDE SEQUENCE</scope>
</reference>
<evidence type="ECO:0008006" key="2">
    <source>
        <dbReference type="Google" id="ProtNLM"/>
    </source>
</evidence>
<protein>
    <recommendedName>
        <fullName evidence="2">DUF2796 domain-containing protein</fullName>
    </recommendedName>
</protein>